<keyword evidence="2" id="KW-0472">Membrane</keyword>
<sequence length="300" mass="30813">MNGKPTGILVALAGAGAGVAAFTVPVPMLEMLLASSGVSEWIPAAAPPLGMTARLLVAGSAAVFAAGVVATLGARSSRVDEAKSEKRGLSMASAFSRLTAFARRGDSGAESRESDRNAPVARRADAHPDAPARSPIFASRDLAQAPSVDVEPSTSIMHGEDDVMPDGVVVDAEGLDMPRTPEPMPWEAIKAEMERIGATMGAGTPRAEPRDGTEVGDRLPTISELAERLERGIARQRAAAQQNAVPFDSATLRTIADQVSGSISAPAPVIPDLEAAAPVVQDNDLQAALATLRGITAKAG</sequence>
<protein>
    <submittedName>
        <fullName evidence="3">Uncharacterized protein</fullName>
    </submittedName>
</protein>
<proteinExistence type="predicted"/>
<evidence type="ECO:0000313" key="3">
    <source>
        <dbReference type="EMBL" id="MBB6123331.1"/>
    </source>
</evidence>
<reference evidence="3 4" key="1">
    <citation type="submission" date="2020-08" db="EMBL/GenBank/DDBJ databases">
        <title>Genomic Encyclopedia of Type Strains, Phase IV (KMG-IV): sequencing the most valuable type-strain genomes for metagenomic binning, comparative biology and taxonomic classification.</title>
        <authorList>
            <person name="Goeker M."/>
        </authorList>
    </citation>
    <scope>NUCLEOTIDE SEQUENCE [LARGE SCALE GENOMIC DNA]</scope>
    <source>
        <strain evidence="3 4">DSM 102255</strain>
    </source>
</reference>
<dbReference type="AlphaFoldDB" id="A0A841J527"/>
<dbReference type="RefSeq" id="WP_184078158.1">
    <property type="nucleotide sequence ID" value="NZ_JACIJP010000001.1"/>
</dbReference>
<accession>A0A841J527</accession>
<feature type="transmembrane region" description="Helical" evidence="2">
    <location>
        <begin position="55"/>
        <end position="74"/>
    </location>
</feature>
<evidence type="ECO:0000256" key="2">
    <source>
        <dbReference type="SAM" id="Phobius"/>
    </source>
</evidence>
<feature type="region of interest" description="Disordered" evidence="1">
    <location>
        <begin position="104"/>
        <end position="162"/>
    </location>
</feature>
<evidence type="ECO:0000313" key="4">
    <source>
        <dbReference type="Proteomes" id="UP000552700"/>
    </source>
</evidence>
<organism evidence="3 4">
    <name type="scientific">Sphingobium subterraneum</name>
    <dbReference type="NCBI Taxonomy" id="627688"/>
    <lineage>
        <taxon>Bacteria</taxon>
        <taxon>Pseudomonadati</taxon>
        <taxon>Pseudomonadota</taxon>
        <taxon>Alphaproteobacteria</taxon>
        <taxon>Sphingomonadales</taxon>
        <taxon>Sphingomonadaceae</taxon>
        <taxon>Sphingobium</taxon>
    </lineage>
</organism>
<dbReference type="Proteomes" id="UP000552700">
    <property type="component" value="Unassembled WGS sequence"/>
</dbReference>
<name>A0A841J527_9SPHN</name>
<keyword evidence="2" id="KW-0812">Transmembrane</keyword>
<keyword evidence="4" id="KW-1185">Reference proteome</keyword>
<comment type="caution">
    <text evidence="3">The sequence shown here is derived from an EMBL/GenBank/DDBJ whole genome shotgun (WGS) entry which is preliminary data.</text>
</comment>
<keyword evidence="2" id="KW-1133">Transmembrane helix</keyword>
<feature type="compositionally biased region" description="Basic and acidic residues" evidence="1">
    <location>
        <begin position="104"/>
        <end position="130"/>
    </location>
</feature>
<evidence type="ECO:0000256" key="1">
    <source>
        <dbReference type="SAM" id="MobiDB-lite"/>
    </source>
</evidence>
<gene>
    <name evidence="3" type="ORF">FHS92_001038</name>
</gene>
<dbReference type="EMBL" id="JACIJP010000001">
    <property type="protein sequence ID" value="MBB6123331.1"/>
    <property type="molecule type" value="Genomic_DNA"/>
</dbReference>